<reference evidence="1 2" key="1">
    <citation type="submission" date="2018-01" db="EMBL/GenBank/DDBJ databases">
        <title>G. obscuriglobus.</title>
        <authorList>
            <person name="Franke J."/>
            <person name="Blomberg W."/>
            <person name="Selmecki A."/>
        </authorList>
    </citation>
    <scope>NUCLEOTIDE SEQUENCE [LARGE SCALE GENOMIC DNA]</scope>
    <source>
        <strain evidence="1 2">DSM 5831</strain>
    </source>
</reference>
<protein>
    <recommendedName>
        <fullName evidence="3">Transposase IS4-like domain-containing protein</fullName>
    </recommendedName>
</protein>
<gene>
    <name evidence="1" type="ORF">C1280_11160</name>
</gene>
<organism evidence="1 2">
    <name type="scientific">Gemmata obscuriglobus</name>
    <dbReference type="NCBI Taxonomy" id="114"/>
    <lineage>
        <taxon>Bacteria</taxon>
        <taxon>Pseudomonadati</taxon>
        <taxon>Planctomycetota</taxon>
        <taxon>Planctomycetia</taxon>
        <taxon>Gemmatales</taxon>
        <taxon>Gemmataceae</taxon>
        <taxon>Gemmata</taxon>
    </lineage>
</organism>
<keyword evidence="2" id="KW-1185">Reference proteome</keyword>
<name>A0A2Z3GW22_9BACT</name>
<dbReference type="KEGG" id="gog:C1280_11160"/>
<sequence>MRSNRRVDIDRTDNKPICEQPIASTGTIVHVEGFGLVKAFRLVATNGDTEHGITNDLTMDELVRVTYAERSWAIEEYHRGLKQYTEV</sequence>
<proteinExistence type="predicted"/>
<evidence type="ECO:0000313" key="1">
    <source>
        <dbReference type="EMBL" id="AWM37518.1"/>
    </source>
</evidence>
<dbReference type="EMBL" id="CP025958">
    <property type="protein sequence ID" value="AWM37518.1"/>
    <property type="molecule type" value="Genomic_DNA"/>
</dbReference>
<accession>A0A2Z3GW22</accession>
<evidence type="ECO:0000313" key="2">
    <source>
        <dbReference type="Proteomes" id="UP000245802"/>
    </source>
</evidence>
<dbReference type="Proteomes" id="UP000245802">
    <property type="component" value="Chromosome"/>
</dbReference>
<evidence type="ECO:0008006" key="3">
    <source>
        <dbReference type="Google" id="ProtNLM"/>
    </source>
</evidence>
<dbReference type="AlphaFoldDB" id="A0A2Z3GW22"/>